<dbReference type="AlphaFoldDB" id="A0A914E0Y4"/>
<name>A0A914E0Y4_9BILA</name>
<accession>A0A914E0Y4</accession>
<keyword evidence="1" id="KW-0175">Coiled coil</keyword>
<reference evidence="3" key="1">
    <citation type="submission" date="2022-11" db="UniProtKB">
        <authorList>
            <consortium name="WormBaseParasite"/>
        </authorList>
    </citation>
    <scope>IDENTIFICATION</scope>
</reference>
<dbReference type="WBParaSite" id="ACRNAN_scaffold5177.g16580.t1">
    <property type="protein sequence ID" value="ACRNAN_scaffold5177.g16580.t1"/>
    <property type="gene ID" value="ACRNAN_scaffold5177.g16580"/>
</dbReference>
<organism evidence="2 3">
    <name type="scientific">Acrobeloides nanus</name>
    <dbReference type="NCBI Taxonomy" id="290746"/>
    <lineage>
        <taxon>Eukaryota</taxon>
        <taxon>Metazoa</taxon>
        <taxon>Ecdysozoa</taxon>
        <taxon>Nematoda</taxon>
        <taxon>Chromadorea</taxon>
        <taxon>Rhabditida</taxon>
        <taxon>Tylenchina</taxon>
        <taxon>Cephalobomorpha</taxon>
        <taxon>Cephaloboidea</taxon>
        <taxon>Cephalobidae</taxon>
        <taxon>Acrobeloides</taxon>
    </lineage>
</organism>
<evidence type="ECO:0000313" key="2">
    <source>
        <dbReference type="Proteomes" id="UP000887540"/>
    </source>
</evidence>
<keyword evidence="2" id="KW-1185">Reference proteome</keyword>
<evidence type="ECO:0000313" key="3">
    <source>
        <dbReference type="WBParaSite" id="ACRNAN_scaffold5177.g16580.t1"/>
    </source>
</evidence>
<feature type="coiled-coil region" evidence="1">
    <location>
        <begin position="12"/>
        <end position="115"/>
    </location>
</feature>
<sequence length="151" mass="17699">MDCSFSELCKGIDKLSLEKSTAYAELNEYMDEITALKDDFEEIYETFEGKIEESNFQELLEKISDLIKRYKKQENIAGEVHGKSSNEVQRIFVELQEKEEEGSDLAKEITEHEEYYDYYQTRLKEYEKDLNAELAKICDRAVDSLNALEYG</sequence>
<proteinExistence type="predicted"/>
<evidence type="ECO:0000256" key="1">
    <source>
        <dbReference type="SAM" id="Coils"/>
    </source>
</evidence>
<dbReference type="Proteomes" id="UP000887540">
    <property type="component" value="Unplaced"/>
</dbReference>
<protein>
    <submittedName>
        <fullName evidence="3">Uncharacterized protein</fullName>
    </submittedName>
</protein>